<sequence length="71" mass="8766">MDFEIYLPCQPDWLCESFLSVFTVLLLVGLVAFIRIIYREYRTIKRKNQVRKLRDTHRKDRYKIRNSTSRR</sequence>
<proteinExistence type="predicted"/>
<comment type="caution">
    <text evidence="4">The sequence shown here is derived from an EMBL/GenBank/DDBJ whole genome shotgun (WGS) entry which is preliminary data.</text>
</comment>
<feature type="region of interest" description="Disordered" evidence="1">
    <location>
        <begin position="52"/>
        <end position="71"/>
    </location>
</feature>
<accession>A0A099M6D7</accession>
<evidence type="ECO:0000313" key="5">
    <source>
        <dbReference type="Proteomes" id="UP000029994"/>
    </source>
</evidence>
<dbReference type="STRING" id="29495.EA26_07415"/>
<dbReference type="RefSeq" id="WP_039426203.1">
    <property type="nucleotide sequence ID" value="NZ_CAWPVW010000076.1"/>
</dbReference>
<dbReference type="GeneID" id="95679972"/>
<keyword evidence="2" id="KW-1133">Transmembrane helix</keyword>
<gene>
    <name evidence="4" type="ORF">EA26_07415</name>
    <name evidence="3" type="ORF">RZY48_001874</name>
</gene>
<evidence type="ECO:0000256" key="1">
    <source>
        <dbReference type="SAM" id="MobiDB-lite"/>
    </source>
</evidence>
<evidence type="ECO:0000256" key="2">
    <source>
        <dbReference type="SAM" id="Phobius"/>
    </source>
</evidence>
<reference evidence="3" key="2">
    <citation type="submission" date="2023-10" db="EMBL/GenBank/DDBJ databases">
        <authorList>
            <consortium name="PulseNet: The National Subtyping Network for Foodborne Disease Surveillance"/>
        </authorList>
    </citation>
    <scope>NUCLEOTIDE SEQUENCE</scope>
    <source>
        <strain evidence="3">PNUSAV004886</strain>
    </source>
</reference>
<dbReference type="eggNOG" id="ENOG5031NHP">
    <property type="taxonomic scope" value="Bacteria"/>
</dbReference>
<dbReference type="Proteomes" id="UP001253463">
    <property type="component" value="Unassembled WGS sequence"/>
</dbReference>
<feature type="transmembrane region" description="Helical" evidence="2">
    <location>
        <begin position="17"/>
        <end position="38"/>
    </location>
</feature>
<reference evidence="4 5" key="1">
    <citation type="submission" date="2014-04" db="EMBL/GenBank/DDBJ databases">
        <title>Genome sequencing of Vibrio navarrensis strains.</title>
        <authorList>
            <person name="Gladney L.M."/>
            <person name="Katz L.S."/>
            <person name="Marino-Ramirez L."/>
            <person name="Jordan I.K."/>
        </authorList>
    </citation>
    <scope>NUCLEOTIDE SEQUENCE [LARGE SCALE GENOMIC DNA]</scope>
    <source>
        <strain evidence="4 5">ATCC 51183</strain>
    </source>
</reference>
<dbReference type="AlphaFoldDB" id="A0A099M6D7"/>
<dbReference type="Proteomes" id="UP000029994">
    <property type="component" value="Unassembled WGS sequence"/>
</dbReference>
<organism evidence="4 5">
    <name type="scientific">Vibrio navarrensis</name>
    <dbReference type="NCBI Taxonomy" id="29495"/>
    <lineage>
        <taxon>Bacteria</taxon>
        <taxon>Pseudomonadati</taxon>
        <taxon>Pseudomonadota</taxon>
        <taxon>Gammaproteobacteria</taxon>
        <taxon>Vibrionales</taxon>
        <taxon>Vibrionaceae</taxon>
        <taxon>Vibrio</taxon>
    </lineage>
</organism>
<dbReference type="EMBL" id="ABNSCA010000004">
    <property type="protein sequence ID" value="ELN6932483.1"/>
    <property type="molecule type" value="Genomic_DNA"/>
</dbReference>
<evidence type="ECO:0000313" key="4">
    <source>
        <dbReference type="EMBL" id="KGK11143.1"/>
    </source>
</evidence>
<protein>
    <submittedName>
        <fullName evidence="4">Uncharacterized protein</fullName>
    </submittedName>
</protein>
<keyword evidence="5" id="KW-1185">Reference proteome</keyword>
<evidence type="ECO:0000313" key="3">
    <source>
        <dbReference type="EMBL" id="ELN6932483.1"/>
    </source>
</evidence>
<keyword evidence="2" id="KW-0812">Transmembrane</keyword>
<keyword evidence="2" id="KW-0472">Membrane</keyword>
<dbReference type="EMBL" id="JMCG01000001">
    <property type="protein sequence ID" value="KGK11143.1"/>
    <property type="molecule type" value="Genomic_DNA"/>
</dbReference>
<name>A0A099M6D7_9VIBR</name>